<organism evidence="1">
    <name type="scientific">Photinus pyralis</name>
    <name type="common">Common eastern firefly</name>
    <name type="synonym">Lampyris pyralis</name>
    <dbReference type="NCBI Taxonomy" id="7054"/>
    <lineage>
        <taxon>Eukaryota</taxon>
        <taxon>Metazoa</taxon>
        <taxon>Ecdysozoa</taxon>
        <taxon>Arthropoda</taxon>
        <taxon>Hexapoda</taxon>
        <taxon>Insecta</taxon>
        <taxon>Pterygota</taxon>
        <taxon>Neoptera</taxon>
        <taxon>Endopterygota</taxon>
        <taxon>Coleoptera</taxon>
        <taxon>Polyphaga</taxon>
        <taxon>Elateriformia</taxon>
        <taxon>Elateroidea</taxon>
        <taxon>Lampyridae</taxon>
        <taxon>Lampyrinae</taxon>
        <taxon>Photinus</taxon>
    </lineage>
</organism>
<sequence length="117" mass="12922">MLKPTNNTAIILKEPEKFNSPPIFTVGEKVLVGGLGPGSNVKWKEGVVMKVVSGVTYLVKVEDKIMYKHVNSLRKSFLEEVEVNPSTYHVPFVPLTVTDSVTPVDNSLQTLLVLLSR</sequence>
<dbReference type="InParanoid" id="A0A1Y1NGE8"/>
<dbReference type="EMBL" id="VVIM01000943">
    <property type="protein sequence ID" value="KAB0790646.1"/>
    <property type="molecule type" value="Genomic_DNA"/>
</dbReference>
<accession>A0A1Y1NGE8</accession>
<dbReference type="Proteomes" id="UP000327044">
    <property type="component" value="Unassembled WGS sequence"/>
</dbReference>
<proteinExistence type="predicted"/>
<dbReference type="EMBL" id="GEZM01007470">
    <property type="protein sequence ID" value="JAV95176.1"/>
    <property type="molecule type" value="Transcribed_RNA"/>
</dbReference>
<evidence type="ECO:0000313" key="1">
    <source>
        <dbReference type="EMBL" id="JAV95176.1"/>
    </source>
</evidence>
<dbReference type="AlphaFoldDB" id="A0A1Y1NGE8"/>
<evidence type="ECO:0000313" key="3">
    <source>
        <dbReference type="Proteomes" id="UP000327044"/>
    </source>
</evidence>
<reference evidence="2 3" key="2">
    <citation type="journal article" date="2018" name="Elife">
        <title>Firefly genomes illuminate parallel origins of bioluminescence in beetles.</title>
        <authorList>
            <person name="Fallon T.R."/>
            <person name="Lower S.E."/>
            <person name="Chang C.H."/>
            <person name="Bessho-Uehara M."/>
            <person name="Martin G.J."/>
            <person name="Bewick A.J."/>
            <person name="Behringer M."/>
            <person name="Debat H.J."/>
            <person name="Wong I."/>
            <person name="Day J.C."/>
            <person name="Suvorov A."/>
            <person name="Silva C.J."/>
            <person name="Stanger-Hall K.F."/>
            <person name="Hall D.W."/>
            <person name="Schmitz R.J."/>
            <person name="Nelson D.R."/>
            <person name="Lewis S.M."/>
            <person name="Shigenobu S."/>
            <person name="Bybee S.M."/>
            <person name="Larracuente A.M."/>
            <person name="Oba Y."/>
            <person name="Weng J.K."/>
        </authorList>
    </citation>
    <scope>NUCLEOTIDE SEQUENCE [LARGE SCALE GENOMIC DNA]</scope>
    <source>
        <strain evidence="2">1611_PpyrPB1</strain>
        <tissue evidence="2">Whole body</tissue>
    </source>
</reference>
<gene>
    <name evidence="2" type="ORF">PPYR_14899</name>
</gene>
<reference evidence="2" key="3">
    <citation type="submission" date="2019-08" db="EMBL/GenBank/DDBJ databases">
        <authorList>
            <consortium name="Photinus pyralis genome working group"/>
            <person name="Fallon T.R."/>
            <person name="Sander Lower S.E."/>
            <person name="Weng J.-K."/>
        </authorList>
    </citation>
    <scope>NUCLEOTIDE SEQUENCE</scope>
    <source>
        <strain evidence="2">1611_PpyrPB1</strain>
        <tissue evidence="2">Whole body</tissue>
    </source>
</reference>
<name>A0A1Y1NGE8_PHOPY</name>
<reference evidence="1" key="1">
    <citation type="journal article" date="2016" name="Sci. Rep.">
        <title>Molecular characterization of firefly nuptial gifts: a multi-omics approach sheds light on postcopulatory sexual selection.</title>
        <authorList>
            <person name="Al-Wathiqui N."/>
            <person name="Fallon T.R."/>
            <person name="South A."/>
            <person name="Weng J.K."/>
            <person name="Lewis S.M."/>
        </authorList>
    </citation>
    <scope>NUCLEOTIDE SEQUENCE</scope>
</reference>
<evidence type="ECO:0000313" key="2">
    <source>
        <dbReference type="EMBL" id="KAB0790646.1"/>
    </source>
</evidence>
<keyword evidence="3" id="KW-1185">Reference proteome</keyword>
<protein>
    <submittedName>
        <fullName evidence="1">Uncharacterized protein</fullName>
    </submittedName>
</protein>